<dbReference type="Pfam" id="PF00534">
    <property type="entry name" value="Glycos_transf_1"/>
    <property type="match status" value="1"/>
</dbReference>
<accession>A0AAU9C1D6</accession>
<dbReference type="InterPro" id="IPR050194">
    <property type="entry name" value="Glycosyltransferase_grp1"/>
</dbReference>
<dbReference type="SUPFAM" id="SSF53756">
    <property type="entry name" value="UDP-Glycosyltransferase/glycogen phosphorylase"/>
    <property type="match status" value="1"/>
</dbReference>
<evidence type="ECO:0000313" key="3">
    <source>
        <dbReference type="EMBL" id="BCX82142.1"/>
    </source>
</evidence>
<dbReference type="InterPro" id="IPR001296">
    <property type="entry name" value="Glyco_trans_1"/>
</dbReference>
<sequence>MKRIKVCYLSESSGDWGGASRVLFTNLRHLDRQHFEPLVLLPGEGPIMPELQRWGVAYRFWSGFTEPGNPLAYLKSLLSFYRFLKRERIAIVHANHTFWRPAEILAARLARVPVVTHYHVVMKQPGPFVGLSSLIIANSAYTASVSGPPQVPKKVIHNPTDLQRFDRGRSIRRELGIGDGETVIAFLGQMKQIKGVDLFLDMSRRLSGRRPNLKFLLAGRCQSGSGAYSEEALQAEIGGHPDIRYLGRLDDPENLYHSADIIVMPSRWDEPFGLIAIEAGACRKPIVATRVGGIPEIIEDGVTGFLVERDDLEALVSRVQQLIDDPGLRQRMGEAGMRKVEREFTDKPVRELESAYRELLQA</sequence>
<dbReference type="PANTHER" id="PTHR45947">
    <property type="entry name" value="SULFOQUINOVOSYL TRANSFERASE SQD2"/>
    <property type="match status" value="1"/>
</dbReference>
<reference evidence="4" key="1">
    <citation type="journal article" date="2024" name="Int. J. Syst. Evol. Microbiol.">
        <title>Methylomarinovum tepidoasis sp. nov., a moderately thermophilic methanotroph of the family Methylothermaceae isolated from a deep-sea hydrothermal field.</title>
        <authorList>
            <person name="Hirayama H."/>
            <person name="Takaki Y."/>
            <person name="Abe M."/>
            <person name="Miyazaki M."/>
            <person name="Uematsu K."/>
            <person name="Matsui Y."/>
            <person name="Takai K."/>
        </authorList>
    </citation>
    <scope>NUCLEOTIDE SEQUENCE [LARGE SCALE GENOMIC DNA]</scope>
    <source>
        <strain evidence="4">IT-9</strain>
    </source>
</reference>
<dbReference type="GO" id="GO:0016757">
    <property type="term" value="F:glycosyltransferase activity"/>
    <property type="evidence" value="ECO:0007669"/>
    <property type="project" value="InterPro"/>
</dbReference>
<name>A0AAU9C1D6_9GAMM</name>
<protein>
    <submittedName>
        <fullName evidence="3">L-malate glycosyltransferase</fullName>
    </submittedName>
</protein>
<dbReference type="CDD" id="cd03801">
    <property type="entry name" value="GT4_PimA-like"/>
    <property type="match status" value="1"/>
</dbReference>
<dbReference type="RefSeq" id="WP_317704552.1">
    <property type="nucleotide sequence ID" value="NZ_AP024714.1"/>
</dbReference>
<evidence type="ECO:0000259" key="2">
    <source>
        <dbReference type="Pfam" id="PF13439"/>
    </source>
</evidence>
<dbReference type="Proteomes" id="UP001321825">
    <property type="component" value="Chromosome"/>
</dbReference>
<dbReference type="Pfam" id="PF13439">
    <property type="entry name" value="Glyco_transf_4"/>
    <property type="match status" value="1"/>
</dbReference>
<evidence type="ECO:0000313" key="4">
    <source>
        <dbReference type="Proteomes" id="UP001321825"/>
    </source>
</evidence>
<dbReference type="AlphaFoldDB" id="A0AAU9C1D6"/>
<proteinExistence type="predicted"/>
<organism evidence="3 4">
    <name type="scientific">Methylomarinovum caldicuralii</name>
    <dbReference type="NCBI Taxonomy" id="438856"/>
    <lineage>
        <taxon>Bacteria</taxon>
        <taxon>Pseudomonadati</taxon>
        <taxon>Pseudomonadota</taxon>
        <taxon>Gammaproteobacteria</taxon>
        <taxon>Methylococcales</taxon>
        <taxon>Methylothermaceae</taxon>
        <taxon>Methylomarinovum</taxon>
    </lineage>
</organism>
<evidence type="ECO:0000259" key="1">
    <source>
        <dbReference type="Pfam" id="PF00534"/>
    </source>
</evidence>
<feature type="domain" description="Glycosyl transferase family 1" evidence="1">
    <location>
        <begin position="171"/>
        <end position="336"/>
    </location>
</feature>
<dbReference type="KEGG" id="mcau:MIT9_P1727"/>
<feature type="domain" description="Glycosyltransferase subfamily 4-like N-terminal" evidence="2">
    <location>
        <begin position="16"/>
        <end position="164"/>
    </location>
</feature>
<dbReference type="PANTHER" id="PTHR45947:SF3">
    <property type="entry name" value="SULFOQUINOVOSYL TRANSFERASE SQD2"/>
    <property type="match status" value="1"/>
</dbReference>
<gene>
    <name evidence="3" type="ORF">MIT9_P1727</name>
</gene>
<dbReference type="InterPro" id="IPR028098">
    <property type="entry name" value="Glyco_trans_4-like_N"/>
</dbReference>
<dbReference type="EMBL" id="AP024714">
    <property type="protein sequence ID" value="BCX82142.1"/>
    <property type="molecule type" value="Genomic_DNA"/>
</dbReference>
<keyword evidence="4" id="KW-1185">Reference proteome</keyword>
<dbReference type="Gene3D" id="3.40.50.2000">
    <property type="entry name" value="Glycogen Phosphorylase B"/>
    <property type="match status" value="2"/>
</dbReference>